<keyword evidence="1" id="KW-1133">Transmembrane helix</keyword>
<evidence type="ECO:0000256" key="1">
    <source>
        <dbReference type="SAM" id="Phobius"/>
    </source>
</evidence>
<proteinExistence type="predicted"/>
<accession>A0A383EC83</accession>
<name>A0A383EC83_9ZZZZ</name>
<dbReference type="AlphaFoldDB" id="A0A383EC83"/>
<gene>
    <name evidence="3" type="ORF">METZ01_LOCUS507301</name>
</gene>
<evidence type="ECO:0000313" key="3">
    <source>
        <dbReference type="EMBL" id="SVE54447.1"/>
    </source>
</evidence>
<protein>
    <recommendedName>
        <fullName evidence="2">NERD domain-containing protein</fullName>
    </recommendedName>
</protein>
<feature type="transmembrane region" description="Helical" evidence="1">
    <location>
        <begin position="6"/>
        <end position="27"/>
    </location>
</feature>
<keyword evidence="1" id="KW-0472">Membrane</keyword>
<organism evidence="3">
    <name type="scientific">marine metagenome</name>
    <dbReference type="NCBI Taxonomy" id="408172"/>
    <lineage>
        <taxon>unclassified sequences</taxon>
        <taxon>metagenomes</taxon>
        <taxon>ecological metagenomes</taxon>
    </lineage>
</organism>
<feature type="domain" description="NERD" evidence="2">
    <location>
        <begin position="34"/>
        <end position="133"/>
    </location>
</feature>
<evidence type="ECO:0000259" key="2">
    <source>
        <dbReference type="PROSITE" id="PS50965"/>
    </source>
</evidence>
<dbReference type="Pfam" id="PF08378">
    <property type="entry name" value="NERD"/>
    <property type="match status" value="1"/>
</dbReference>
<keyword evidence="1" id="KW-0812">Transmembrane</keyword>
<dbReference type="InterPro" id="IPR011528">
    <property type="entry name" value="NERD"/>
</dbReference>
<sequence length="133" mass="15416">MLEIVSLYWIKIFATFVVFIVLIIFFIRSGSEQSSTSGTILIRSELDRLDENYKVFSNVMVHTERGISHIPYVVVCPYGIFVITCCHYVGKVSGHENDPEWNIKTRGIKETILNPLWENRKHINALEKKLDLE</sequence>
<dbReference type="PROSITE" id="PS50965">
    <property type="entry name" value="NERD"/>
    <property type="match status" value="1"/>
</dbReference>
<dbReference type="EMBL" id="UINC01224708">
    <property type="protein sequence ID" value="SVE54447.1"/>
    <property type="molecule type" value="Genomic_DNA"/>
</dbReference>
<feature type="non-terminal residue" evidence="3">
    <location>
        <position position="133"/>
    </location>
</feature>
<reference evidence="3" key="1">
    <citation type="submission" date="2018-05" db="EMBL/GenBank/DDBJ databases">
        <authorList>
            <person name="Lanie J.A."/>
            <person name="Ng W.-L."/>
            <person name="Kazmierczak K.M."/>
            <person name="Andrzejewski T.M."/>
            <person name="Davidsen T.M."/>
            <person name="Wayne K.J."/>
            <person name="Tettelin H."/>
            <person name="Glass J.I."/>
            <person name="Rusch D."/>
            <person name="Podicherti R."/>
            <person name="Tsui H.-C.T."/>
            <person name="Winkler M.E."/>
        </authorList>
    </citation>
    <scope>NUCLEOTIDE SEQUENCE</scope>
</reference>